<evidence type="ECO:0000256" key="3">
    <source>
        <dbReference type="PROSITE-ProRule" id="PRU00221"/>
    </source>
</evidence>
<dbReference type="SUPFAM" id="SSF52540">
    <property type="entry name" value="P-loop containing nucleoside triphosphate hydrolases"/>
    <property type="match status" value="1"/>
</dbReference>
<protein>
    <recommendedName>
        <fullName evidence="6">NACHT domain-containing protein</fullName>
    </recommendedName>
</protein>
<dbReference type="Proteomes" id="UP001152024">
    <property type="component" value="Unassembled WGS sequence"/>
</dbReference>
<keyword evidence="5" id="KW-1133">Transmembrane helix</keyword>
<dbReference type="PROSITE" id="PS50294">
    <property type="entry name" value="WD_REPEATS_REGION"/>
    <property type="match status" value="3"/>
</dbReference>
<keyword evidence="2" id="KW-0677">Repeat</keyword>
<feature type="repeat" description="WD" evidence="3">
    <location>
        <begin position="608"/>
        <end position="649"/>
    </location>
</feature>
<dbReference type="SUPFAM" id="SSF50998">
    <property type="entry name" value="Quinoprotein alcohol dehydrogenase-like"/>
    <property type="match status" value="1"/>
</dbReference>
<comment type="caution">
    <text evidence="7">The sequence shown here is derived from an EMBL/GenBank/DDBJ whole genome shotgun (WGS) entry which is preliminary data.</text>
</comment>
<evidence type="ECO:0000256" key="2">
    <source>
        <dbReference type="ARBA" id="ARBA00022737"/>
    </source>
</evidence>
<dbReference type="InterPro" id="IPR015943">
    <property type="entry name" value="WD40/YVTN_repeat-like_dom_sf"/>
</dbReference>
<reference evidence="7" key="1">
    <citation type="submission" date="2022-09" db="EMBL/GenBank/DDBJ databases">
        <title>Fusarium specimens isolated from Avocado Roots.</title>
        <authorList>
            <person name="Stajich J."/>
            <person name="Roper C."/>
            <person name="Heimlech-Rivalta G."/>
        </authorList>
    </citation>
    <scope>NUCLEOTIDE SEQUENCE</scope>
    <source>
        <strain evidence="7">CF00095</strain>
    </source>
</reference>
<dbReference type="PROSITE" id="PS50837">
    <property type="entry name" value="NACHT"/>
    <property type="match status" value="1"/>
</dbReference>
<dbReference type="EMBL" id="JAOQBH010000004">
    <property type="protein sequence ID" value="KAJ4137189.1"/>
    <property type="molecule type" value="Genomic_DNA"/>
</dbReference>
<dbReference type="InterPro" id="IPR019775">
    <property type="entry name" value="WD40_repeat_CS"/>
</dbReference>
<dbReference type="InterPro" id="IPR020472">
    <property type="entry name" value="WD40_PAC1"/>
</dbReference>
<keyword evidence="8" id="KW-1185">Reference proteome</keyword>
<dbReference type="Pfam" id="PF24883">
    <property type="entry name" value="NPHP3_N"/>
    <property type="match status" value="1"/>
</dbReference>
<dbReference type="PRINTS" id="PR00320">
    <property type="entry name" value="GPROTEINBRPT"/>
</dbReference>
<evidence type="ECO:0000313" key="8">
    <source>
        <dbReference type="Proteomes" id="UP001152024"/>
    </source>
</evidence>
<dbReference type="InterPro" id="IPR056884">
    <property type="entry name" value="NPHP3-like_N"/>
</dbReference>
<dbReference type="Pfam" id="PF00400">
    <property type="entry name" value="WD40"/>
    <property type="match status" value="5"/>
</dbReference>
<dbReference type="PROSITE" id="PS50082">
    <property type="entry name" value="WD_REPEATS_2"/>
    <property type="match status" value="5"/>
</dbReference>
<feature type="repeat" description="WD" evidence="3">
    <location>
        <begin position="993"/>
        <end position="1027"/>
    </location>
</feature>
<dbReference type="InterPro" id="IPR011047">
    <property type="entry name" value="Quinoprotein_ADH-like_sf"/>
</dbReference>
<evidence type="ECO:0000256" key="1">
    <source>
        <dbReference type="ARBA" id="ARBA00022574"/>
    </source>
</evidence>
<evidence type="ECO:0000256" key="4">
    <source>
        <dbReference type="SAM" id="MobiDB-lite"/>
    </source>
</evidence>
<dbReference type="InterPro" id="IPR027417">
    <property type="entry name" value="P-loop_NTPase"/>
</dbReference>
<feature type="repeat" description="WD" evidence="3">
    <location>
        <begin position="908"/>
        <end position="949"/>
    </location>
</feature>
<proteinExistence type="predicted"/>
<organism evidence="7 8">
    <name type="scientific">Fusarium equiseti</name>
    <name type="common">Fusarium scirpi</name>
    <dbReference type="NCBI Taxonomy" id="61235"/>
    <lineage>
        <taxon>Eukaryota</taxon>
        <taxon>Fungi</taxon>
        <taxon>Dikarya</taxon>
        <taxon>Ascomycota</taxon>
        <taxon>Pezizomycotina</taxon>
        <taxon>Sordariomycetes</taxon>
        <taxon>Hypocreomycetidae</taxon>
        <taxon>Hypocreales</taxon>
        <taxon>Nectriaceae</taxon>
        <taxon>Fusarium</taxon>
        <taxon>Fusarium incarnatum-equiseti species complex</taxon>
    </lineage>
</organism>
<evidence type="ECO:0000256" key="5">
    <source>
        <dbReference type="SAM" id="Phobius"/>
    </source>
</evidence>
<evidence type="ECO:0000313" key="7">
    <source>
        <dbReference type="EMBL" id="KAJ4137189.1"/>
    </source>
</evidence>
<dbReference type="InterPro" id="IPR001680">
    <property type="entry name" value="WD40_rpt"/>
</dbReference>
<name>A0ABQ8RK02_FUSEQ</name>
<sequence length="1260" mass="140438">MAQNYATNVTASDHAAVQIGNNVYQSGNKDEECLHALLETNPQYDKQKIMDSKGGLLPSASEWILHDEQFKRWRDGRSCFLWIKGDPGKGKTMLLCSIIENLASMPSNRLGYFFCQAGQPKMNNATAVLRGLTYGLARHDRTALSHVRKAFDQTGDKLFNGHNSWEAMYNILSDILKDPNMSGTVLVVDALDECEHELPNLLKFIVDTHAENGTKWIVSSRKWPQIKNGLRRIVGSQEDMTTEIEKNEGLVSEAVEKFIHSKLSLLPWWDECEDGIKTKIQHTFETKADNTFLWVAMVYKELTTYTMSEALVVLEDFPPGLGALYQRMMQNIAKVKCPDRCKQILAAVSIAYRPLKLKELAFGVESLYPFRNHLDTLRDAVLLCGSFLTLRDEGIFFVHQSAKDFLLNSAREKIMPSGIAKQHQNMVERFLKTLDTTLKRDICGLNNPGSLADMPRLENSPLDPIGYACTYWVDHLKHADLGNRQTQQTLDTWDARVNSFLRTHLLHWFEVLSLLRSISKAGPALEKLAALLANTTLSGLLGFIEDAHRFVLFNGGVIEIAPLQVYASALVFSPVQSAVRRHFRNEAPDWITKMPVVDDEWDSCIQVLEGHKWELTAITFSADDLWLATGSDDGTLKIWDAATGVCVQSFQSEANYIDSIIHSASQGWLSLGHYRDNKARVTIIKVWNPEKNNFRAMTESGYYDVVVSALSPDGKWLACTTNGPIIKVWNVETGVLLKIPPGTSDDAGVLAFSGDSKWLAFGCSRYGTVTVWDTTTWNIEWTRREHTNVIFSMACSANSQLLVSGDYSDLIIIWDIATGELKRKVKAHRCKHRGIVASGDGSLFATECADFGEFWIWDTNTGEHVQTLRGSWRFSNILAFSADGRRLASGEYTIEVWDTTKRSSFKSPPKHADIVSSVAFSEDAKWAASGSFDGVVKVWDTETFSCKQTLTGHKNDRVTVTAIVLDDWRLVSVSADKTAMVWDFQKGILLATLTGHTGHILSLLLLPGGKQLVSSSYDGTIRVWDLDPLDTRCVCLVQASDKAVTSVTLGADGHTIVSIHMGGGIQIWNISTWECLQTFELGGYQQSAIAISPDGQWVAMDHSSSRGIVEIRNLHSGLEAAHSERFALAIRSLSFDGNNMRLNTNVGVLGLCPSVTEERLQGGPPMLLLNQGYGISSDKTWIVKDDTKMLWIPKKYRPWVSAMVGSTVIIGCFSGYVYRMTFLTDNLGNHSTSTRDRAKSRRRSGATSAPLCKELKPSEK</sequence>
<feature type="region of interest" description="Disordered" evidence="4">
    <location>
        <begin position="1229"/>
        <end position="1260"/>
    </location>
</feature>
<feature type="repeat" description="WD" evidence="3">
    <location>
        <begin position="1037"/>
        <end position="1078"/>
    </location>
</feature>
<dbReference type="PANTHER" id="PTHR19848">
    <property type="entry name" value="WD40 REPEAT PROTEIN"/>
    <property type="match status" value="1"/>
</dbReference>
<feature type="transmembrane region" description="Helical" evidence="5">
    <location>
        <begin position="1199"/>
        <end position="1218"/>
    </location>
</feature>
<accession>A0ABQ8RK02</accession>
<dbReference type="Gene3D" id="3.40.50.300">
    <property type="entry name" value="P-loop containing nucleotide triphosphate hydrolases"/>
    <property type="match status" value="1"/>
</dbReference>
<feature type="repeat" description="WD" evidence="3">
    <location>
        <begin position="783"/>
        <end position="824"/>
    </location>
</feature>
<dbReference type="SUPFAM" id="SSF82171">
    <property type="entry name" value="DPP6 N-terminal domain-like"/>
    <property type="match status" value="1"/>
</dbReference>
<dbReference type="PANTHER" id="PTHR19848:SF8">
    <property type="entry name" value="F-BOX AND WD REPEAT DOMAIN CONTAINING 7"/>
    <property type="match status" value="1"/>
</dbReference>
<dbReference type="PROSITE" id="PS00678">
    <property type="entry name" value="WD_REPEATS_1"/>
    <property type="match status" value="3"/>
</dbReference>
<dbReference type="InterPro" id="IPR007111">
    <property type="entry name" value="NACHT_NTPase"/>
</dbReference>
<feature type="domain" description="NACHT" evidence="6">
    <location>
        <begin position="79"/>
        <end position="221"/>
    </location>
</feature>
<dbReference type="SMART" id="SM00320">
    <property type="entry name" value="WD40"/>
    <property type="match status" value="10"/>
</dbReference>
<keyword evidence="5" id="KW-0472">Membrane</keyword>
<gene>
    <name evidence="7" type="ORF">NW768_002770</name>
</gene>
<dbReference type="Gene3D" id="2.130.10.10">
    <property type="entry name" value="YVTN repeat-like/Quinoprotein amine dehydrogenase"/>
    <property type="match status" value="4"/>
</dbReference>
<evidence type="ECO:0000259" key="6">
    <source>
        <dbReference type="PROSITE" id="PS50837"/>
    </source>
</evidence>
<keyword evidence="5" id="KW-0812">Transmembrane</keyword>
<dbReference type="CDD" id="cd00200">
    <property type="entry name" value="WD40"/>
    <property type="match status" value="1"/>
</dbReference>
<keyword evidence="1 3" id="KW-0853">WD repeat</keyword>